<keyword evidence="1" id="KW-0472">Membrane</keyword>
<proteinExistence type="predicted"/>
<gene>
    <name evidence="2" type="ORF">DNH61_09700</name>
</gene>
<dbReference type="EMBL" id="QKRB01000042">
    <property type="protein sequence ID" value="PZD96169.1"/>
    <property type="molecule type" value="Genomic_DNA"/>
</dbReference>
<feature type="transmembrane region" description="Helical" evidence="1">
    <location>
        <begin position="72"/>
        <end position="104"/>
    </location>
</feature>
<comment type="caution">
    <text evidence="2">The sequence shown here is derived from an EMBL/GenBank/DDBJ whole genome shotgun (WGS) entry which is preliminary data.</text>
</comment>
<dbReference type="InterPro" id="IPR008407">
    <property type="entry name" value="Brnchd-chn_aa_trnsp_AzlD"/>
</dbReference>
<evidence type="ECO:0000256" key="1">
    <source>
        <dbReference type="SAM" id="Phobius"/>
    </source>
</evidence>
<evidence type="ECO:0000313" key="3">
    <source>
        <dbReference type="Proteomes" id="UP000249522"/>
    </source>
</evidence>
<reference evidence="2 3" key="1">
    <citation type="submission" date="2018-06" db="EMBL/GenBank/DDBJ databases">
        <title>Paenibacillus imtechensis sp. nov.</title>
        <authorList>
            <person name="Pinnaka A.K."/>
            <person name="Singh H."/>
            <person name="Kaur M."/>
        </authorList>
    </citation>
    <scope>NUCLEOTIDE SEQUENCE [LARGE SCALE GENOMIC DNA]</scope>
    <source>
        <strain evidence="2 3">SMB1</strain>
    </source>
</reference>
<dbReference type="Pfam" id="PF05437">
    <property type="entry name" value="AzlD"/>
    <property type="match status" value="1"/>
</dbReference>
<keyword evidence="3" id="KW-1185">Reference proteome</keyword>
<protein>
    <submittedName>
        <fullName evidence="2">AzlD domain-containing protein</fullName>
    </submittedName>
</protein>
<dbReference type="AlphaFoldDB" id="A0A2W1LBR9"/>
<keyword evidence="1" id="KW-1133">Transmembrane helix</keyword>
<organism evidence="2 3">
    <name type="scientific">Paenibacillus sambharensis</name>
    <dbReference type="NCBI Taxonomy" id="1803190"/>
    <lineage>
        <taxon>Bacteria</taxon>
        <taxon>Bacillati</taxon>
        <taxon>Bacillota</taxon>
        <taxon>Bacilli</taxon>
        <taxon>Bacillales</taxon>
        <taxon>Paenibacillaceae</taxon>
        <taxon>Paenibacillus</taxon>
    </lineage>
</organism>
<evidence type="ECO:0000313" key="2">
    <source>
        <dbReference type="EMBL" id="PZD96169.1"/>
    </source>
</evidence>
<dbReference type="OrthoDB" id="7870017at2"/>
<accession>A0A2W1LBR9</accession>
<sequence length="108" mass="12031">MEIRPEFWLLLLGVSLVTLLPRVLPLVTLNRMQMPDWMMRFLRHIPVAVMAALLAQSLLTEGEALIPLTENINLIALVPTLAVACFTRSLLAAVIAGIISMLIIRLFL</sequence>
<keyword evidence="1" id="KW-0812">Transmembrane</keyword>
<name>A0A2W1LBR9_9BACL</name>
<dbReference type="Proteomes" id="UP000249522">
    <property type="component" value="Unassembled WGS sequence"/>
</dbReference>
<dbReference type="RefSeq" id="WP_111146457.1">
    <property type="nucleotide sequence ID" value="NZ_QKRB01000042.1"/>
</dbReference>